<evidence type="ECO:0000256" key="6">
    <source>
        <dbReference type="ARBA" id="ARBA00022989"/>
    </source>
</evidence>
<dbReference type="Pfam" id="PF06750">
    <property type="entry name" value="A24_N_bact"/>
    <property type="match status" value="1"/>
</dbReference>
<evidence type="ECO:0000256" key="3">
    <source>
        <dbReference type="ARBA" id="ARBA00022475"/>
    </source>
</evidence>
<dbReference type="PRINTS" id="PR00864">
    <property type="entry name" value="PREPILNPTASE"/>
</dbReference>
<keyword evidence="9" id="KW-0511">Multifunctional enzyme</keyword>
<evidence type="ECO:0000256" key="8">
    <source>
        <dbReference type="RuleBase" id="RU003793"/>
    </source>
</evidence>
<dbReference type="GO" id="GO:0032259">
    <property type="term" value="P:methylation"/>
    <property type="evidence" value="ECO:0007669"/>
    <property type="project" value="UniProtKB-KW"/>
</dbReference>
<comment type="similarity">
    <text evidence="2 8">Belongs to the peptidase A24 family.</text>
</comment>
<protein>
    <recommendedName>
        <fullName evidence="9">Prepilin leader peptidase/N-methyltransferase</fullName>
        <ecNumber evidence="9">2.1.1.-</ecNumber>
        <ecNumber evidence="9">3.4.23.43</ecNumber>
    </recommendedName>
</protein>
<evidence type="ECO:0000313" key="13">
    <source>
        <dbReference type="EMBL" id="HGV97124.1"/>
    </source>
</evidence>
<feature type="transmembrane region" description="Helical" evidence="10">
    <location>
        <begin position="20"/>
        <end position="41"/>
    </location>
</feature>
<accession>A0A7C4TB31</accession>
<evidence type="ECO:0000256" key="9">
    <source>
        <dbReference type="RuleBase" id="RU003794"/>
    </source>
</evidence>
<dbReference type="Gene3D" id="1.20.120.1220">
    <property type="match status" value="1"/>
</dbReference>
<gene>
    <name evidence="13" type="ORF">ENV60_02375</name>
</gene>
<keyword evidence="4" id="KW-0997">Cell inner membrane</keyword>
<dbReference type="InterPro" id="IPR050882">
    <property type="entry name" value="Prepilin_peptidase/N-MTase"/>
</dbReference>
<evidence type="ECO:0000256" key="7">
    <source>
        <dbReference type="ARBA" id="ARBA00023136"/>
    </source>
</evidence>
<keyword evidence="5 9" id="KW-0812">Transmembrane</keyword>
<keyword evidence="9" id="KW-0378">Hydrolase</keyword>
<dbReference type="InterPro" id="IPR010627">
    <property type="entry name" value="Prepilin_pept_A24_N"/>
</dbReference>
<comment type="function">
    <text evidence="9">Plays an essential role in type IV pili and type II pseudopili formation by proteolytically removing the leader sequence from substrate proteins and subsequently monomethylating the alpha-amino group of the newly exposed N-terminal phenylalanine.</text>
</comment>
<feature type="transmembrane region" description="Helical" evidence="10">
    <location>
        <begin position="112"/>
        <end position="132"/>
    </location>
</feature>
<keyword evidence="9" id="KW-0645">Protease</keyword>
<dbReference type="EMBL" id="DTGZ01000043">
    <property type="protein sequence ID" value="HGV97124.1"/>
    <property type="molecule type" value="Genomic_DNA"/>
</dbReference>
<dbReference type="EC" id="2.1.1.-" evidence="9"/>
<keyword evidence="7 10" id="KW-0472">Membrane</keyword>
<dbReference type="Pfam" id="PF01478">
    <property type="entry name" value="Peptidase_A24"/>
    <property type="match status" value="1"/>
</dbReference>
<keyword evidence="9" id="KW-0489">Methyltransferase</keyword>
<evidence type="ECO:0000259" key="12">
    <source>
        <dbReference type="Pfam" id="PF06750"/>
    </source>
</evidence>
<evidence type="ECO:0000256" key="5">
    <source>
        <dbReference type="ARBA" id="ARBA00022692"/>
    </source>
</evidence>
<evidence type="ECO:0000256" key="1">
    <source>
        <dbReference type="ARBA" id="ARBA00004429"/>
    </source>
</evidence>
<keyword evidence="9" id="KW-0808">Transferase</keyword>
<proteinExistence type="inferred from homology"/>
<evidence type="ECO:0000256" key="4">
    <source>
        <dbReference type="ARBA" id="ARBA00022519"/>
    </source>
</evidence>
<organism evidence="13">
    <name type="scientific">candidate division WOR-3 bacterium</name>
    <dbReference type="NCBI Taxonomy" id="2052148"/>
    <lineage>
        <taxon>Bacteria</taxon>
        <taxon>Bacteria division WOR-3</taxon>
    </lineage>
</organism>
<dbReference type="PANTHER" id="PTHR30487:SF0">
    <property type="entry name" value="PREPILIN LEADER PEPTIDASE_N-METHYLTRANSFERASE-RELATED"/>
    <property type="match status" value="1"/>
</dbReference>
<dbReference type="AlphaFoldDB" id="A0A7C4TB31"/>
<feature type="transmembrane region" description="Helical" evidence="10">
    <location>
        <begin position="243"/>
        <end position="265"/>
    </location>
</feature>
<feature type="transmembrane region" description="Helical" evidence="10">
    <location>
        <begin position="164"/>
        <end position="182"/>
    </location>
</feature>
<evidence type="ECO:0000256" key="2">
    <source>
        <dbReference type="ARBA" id="ARBA00005801"/>
    </source>
</evidence>
<dbReference type="GO" id="GO:0008168">
    <property type="term" value="F:methyltransferase activity"/>
    <property type="evidence" value="ECO:0007669"/>
    <property type="project" value="UniProtKB-KW"/>
</dbReference>
<dbReference type="EC" id="3.4.23.43" evidence="9"/>
<dbReference type="GO" id="GO:0005886">
    <property type="term" value="C:plasma membrane"/>
    <property type="evidence" value="ECO:0007669"/>
    <property type="project" value="UniProtKB-SubCell"/>
</dbReference>
<evidence type="ECO:0000256" key="10">
    <source>
        <dbReference type="SAM" id="Phobius"/>
    </source>
</evidence>
<dbReference type="PANTHER" id="PTHR30487">
    <property type="entry name" value="TYPE 4 PREPILIN-LIKE PROTEINS LEADER PEPTIDE-PROCESSING ENZYME"/>
    <property type="match status" value="1"/>
</dbReference>
<dbReference type="InterPro" id="IPR000045">
    <property type="entry name" value="Prepilin_IV_endopep_pep"/>
</dbReference>
<keyword evidence="6 10" id="KW-1133">Transmembrane helix</keyword>
<name>A0A7C4TB31_UNCW3</name>
<comment type="catalytic activity">
    <reaction evidence="9">
        <text>Typically cleaves a -Gly-|-Phe- bond to release an N-terminal, basic peptide of 5-8 residues from type IV prepilin, and then N-methylates the new N-terminal amino group, the methyl donor being S-adenosyl-L-methionine.</text>
        <dbReference type="EC" id="3.4.23.43"/>
    </reaction>
</comment>
<comment type="subcellular location">
    <subcellularLocation>
        <location evidence="1">Cell inner membrane</location>
        <topology evidence="1">Multi-pass membrane protein</topology>
    </subcellularLocation>
    <subcellularLocation>
        <location evidence="9">Cell membrane</location>
        <topology evidence="9">Multi-pass membrane protein</topology>
    </subcellularLocation>
</comment>
<feature type="domain" description="Prepilin type IV endopeptidase peptidase" evidence="11">
    <location>
        <begin position="120"/>
        <end position="227"/>
    </location>
</feature>
<feature type="domain" description="Prepilin peptidase A24 N-terminal" evidence="12">
    <location>
        <begin position="27"/>
        <end position="110"/>
    </location>
</feature>
<dbReference type="GO" id="GO:0006465">
    <property type="term" value="P:signal peptide processing"/>
    <property type="evidence" value="ECO:0007669"/>
    <property type="project" value="TreeGrafter"/>
</dbReference>
<evidence type="ECO:0000259" key="11">
    <source>
        <dbReference type="Pfam" id="PF01478"/>
    </source>
</evidence>
<dbReference type="GO" id="GO:0004190">
    <property type="term" value="F:aspartic-type endopeptidase activity"/>
    <property type="evidence" value="ECO:0007669"/>
    <property type="project" value="UniProtKB-EC"/>
</dbReference>
<reference evidence="13" key="1">
    <citation type="journal article" date="2020" name="mSystems">
        <title>Genome- and Community-Level Interaction Insights into Carbon Utilization and Element Cycling Functions of Hydrothermarchaeota in Hydrothermal Sediment.</title>
        <authorList>
            <person name="Zhou Z."/>
            <person name="Liu Y."/>
            <person name="Xu W."/>
            <person name="Pan J."/>
            <person name="Luo Z.H."/>
            <person name="Li M."/>
        </authorList>
    </citation>
    <scope>NUCLEOTIDE SEQUENCE [LARGE SCALE GENOMIC DNA]</scope>
    <source>
        <strain evidence="13">SpSt-774</strain>
    </source>
</reference>
<comment type="caution">
    <text evidence="13">The sequence shown here is derived from an EMBL/GenBank/DDBJ whole genome shotgun (WGS) entry which is preliminary data.</text>
</comment>
<keyword evidence="3" id="KW-1003">Cell membrane</keyword>
<dbReference type="InterPro" id="IPR014032">
    <property type="entry name" value="Peptidase_A24A_bac"/>
</dbReference>
<feature type="transmembrane region" description="Helical" evidence="10">
    <location>
        <begin position="202"/>
        <end position="231"/>
    </location>
</feature>
<sequence>MSRFVRRLLQFKGGRDLRLIYSIFAFILGTAIGSFINVLIYRLPRGISIIKPGSFCPHCKKPIRWYENIPILSFILLGGRCSNCEKPISWQYPTVELLSGLFFLWSFVKFKISLNLFFILIFFALLIAISGIDFTYQLIPDALSIPGIISGLAFQILNKNFYSGLIGMLFGGGLIFLIRVLGNRVYKKEVMGLGDVYLTAMIGAYIGFPMIIPGIFLAALSGSIFGIIYLVAAHKSKENPIPFGPFLSLGGILIILFQSFIVGVLSRLGIYL</sequence>